<feature type="transmembrane region" description="Helical" evidence="1">
    <location>
        <begin position="7"/>
        <end position="29"/>
    </location>
</feature>
<organism evidence="2">
    <name type="scientific">Bat parvovirus</name>
    <dbReference type="NCBI Taxonomy" id="1514704"/>
    <lineage>
        <taxon>Viruses</taxon>
        <taxon>Monodnaviria</taxon>
        <taxon>Shotokuvirae</taxon>
        <taxon>Cossaviricota</taxon>
        <taxon>Quintoviricetes</taxon>
        <taxon>Piccovirales</taxon>
        <taxon>Parvoviridae</taxon>
        <taxon>Parvovirinae</taxon>
    </lineage>
</organism>
<protein>
    <submittedName>
        <fullName evidence="2">Middle protein</fullName>
    </submittedName>
</protein>
<keyword evidence="1" id="KW-0812">Transmembrane</keyword>
<evidence type="ECO:0000256" key="1">
    <source>
        <dbReference type="SAM" id="Phobius"/>
    </source>
</evidence>
<dbReference type="EMBL" id="KJ641664">
    <property type="protein sequence ID" value="AIF74203.1"/>
    <property type="molecule type" value="Genomic_DNA"/>
</dbReference>
<keyword evidence="1" id="KW-1133">Transmembrane helix</keyword>
<accession>A0A0D3MCD3</accession>
<evidence type="ECO:0000313" key="2">
    <source>
        <dbReference type="EMBL" id="AIF74203.1"/>
    </source>
</evidence>
<proteinExistence type="predicted"/>
<feature type="transmembrane region" description="Helical" evidence="1">
    <location>
        <begin position="35"/>
        <end position="58"/>
    </location>
</feature>
<sequence length="132" mass="15211">MLKLCLSLINFLLCSLLLIIPGIMNMFGLSGLVPVLMGFCLMLLIFLFLLYIFFNALCDFHPGTNFLGYRHQNNFKKTLCTSFIPVVLSFSITLLIWGLFIWMFYFRYDHLHGLDCQIINNGTNLNCTISHT</sequence>
<name>A0A0D3MCD3_9VIRU</name>
<reference evidence="2" key="1">
    <citation type="journal article" date="2016" name="ISME J.">
        <title>Deciphering the bat virome catalog to better understand the ecological diversity of bat viruses and the bat origin of emerging infectious diseases.</title>
        <authorList>
            <person name="Wu Z."/>
            <person name="Yang L."/>
            <person name="Ren X."/>
            <person name="He G."/>
            <person name="Zhang J."/>
            <person name="Yang J."/>
            <person name="Qian Z."/>
            <person name="Dong J."/>
            <person name="Sun L."/>
            <person name="Zhu Y."/>
            <person name="Du J."/>
            <person name="Yang F."/>
            <person name="Zhang S."/>
            <person name="Jin Q."/>
        </authorList>
    </citation>
    <scope>NUCLEOTIDE SEQUENCE</scope>
    <source>
        <strain evidence="2">BtMf-PV/FJ2012</strain>
    </source>
</reference>
<keyword evidence="1" id="KW-0472">Membrane</keyword>
<feature type="transmembrane region" description="Helical" evidence="1">
    <location>
        <begin position="79"/>
        <end position="105"/>
    </location>
</feature>